<dbReference type="PANTHER" id="PTHR30620">
    <property type="entry name" value="PERIPLASMIC BETA-GLUCOSIDASE-RELATED"/>
    <property type="match status" value="1"/>
</dbReference>
<dbReference type="EC" id="3.2.1.21" evidence="3"/>
<dbReference type="InterPro" id="IPR017853">
    <property type="entry name" value="GH"/>
</dbReference>
<dbReference type="Gene3D" id="3.40.50.1700">
    <property type="entry name" value="Glycoside hydrolase family 3 C-terminal domain"/>
    <property type="match status" value="1"/>
</dbReference>
<dbReference type="Gene3D" id="3.20.20.300">
    <property type="entry name" value="Glycoside hydrolase, family 3, N-terminal domain"/>
    <property type="match status" value="1"/>
</dbReference>
<accession>A0A377BRF5</accession>
<dbReference type="EMBL" id="UGET01000004">
    <property type="protein sequence ID" value="STL74366.1"/>
    <property type="molecule type" value="Genomic_DNA"/>
</dbReference>
<protein>
    <recommendedName>
        <fullName evidence="3">beta-glucosidase</fullName>
        <ecNumber evidence="3">3.2.1.21</ecNumber>
    </recommendedName>
</protein>
<comment type="catalytic activity">
    <reaction evidence="1">
        <text>Hydrolysis of terminal, non-reducing beta-D-glucosyl residues with release of beta-D-glucose.</text>
        <dbReference type="EC" id="3.2.1.21"/>
    </reaction>
</comment>
<evidence type="ECO:0000256" key="5">
    <source>
        <dbReference type="ARBA" id="ARBA00022801"/>
    </source>
</evidence>
<sequence length="167" mass="18192">MRVALKSGINMSMSDEYYSKYLPGLIKSGKVTMAELDDAARHVLNVKYDMGLFNDPYSHLGPKESDPVDTNAESRLHRKEAREVARESLVLLKNRLETLPLKKSATIAVVGPLADSKRDVMGSWSAAGVADQSVTVLTGIKMPSVKTVKCCMPKGRTLPVTKALSIS</sequence>
<dbReference type="InterPro" id="IPR002772">
    <property type="entry name" value="Glyco_hydro_3_C"/>
</dbReference>
<evidence type="ECO:0000259" key="8">
    <source>
        <dbReference type="Pfam" id="PF01915"/>
    </source>
</evidence>
<dbReference type="PANTHER" id="PTHR30620:SF16">
    <property type="entry name" value="LYSOSOMAL BETA GLUCOSIDASE"/>
    <property type="match status" value="1"/>
</dbReference>
<dbReference type="Proteomes" id="UP000254255">
    <property type="component" value="Unassembled WGS sequence"/>
</dbReference>
<dbReference type="InterPro" id="IPR036881">
    <property type="entry name" value="Glyco_hydro_3_C_sf"/>
</dbReference>
<dbReference type="InterPro" id="IPR036962">
    <property type="entry name" value="Glyco_hydro_3_N_sf"/>
</dbReference>
<evidence type="ECO:0000313" key="10">
    <source>
        <dbReference type="Proteomes" id="UP000254255"/>
    </source>
</evidence>
<keyword evidence="6 9" id="KW-0326">Glycosidase</keyword>
<feature type="domain" description="Glycoside hydrolase family 3 N-terminal" evidence="7">
    <location>
        <begin position="2"/>
        <end position="46"/>
    </location>
</feature>
<keyword evidence="5 9" id="KW-0378">Hydrolase</keyword>
<evidence type="ECO:0000256" key="2">
    <source>
        <dbReference type="ARBA" id="ARBA00005336"/>
    </source>
</evidence>
<evidence type="ECO:0000259" key="7">
    <source>
        <dbReference type="Pfam" id="PF00933"/>
    </source>
</evidence>
<evidence type="ECO:0000256" key="1">
    <source>
        <dbReference type="ARBA" id="ARBA00000448"/>
    </source>
</evidence>
<reference evidence="9 10" key="1">
    <citation type="submission" date="2018-06" db="EMBL/GenBank/DDBJ databases">
        <authorList>
            <consortium name="Pathogen Informatics"/>
            <person name="Doyle S."/>
        </authorList>
    </citation>
    <scope>NUCLEOTIDE SEQUENCE [LARGE SCALE GENOMIC DNA]</scope>
    <source>
        <strain evidence="9 10">NCTC13148</strain>
    </source>
</reference>
<proteinExistence type="inferred from homology"/>
<dbReference type="SUPFAM" id="SSF52279">
    <property type="entry name" value="Beta-D-glucan exohydrolase, C-terminal domain"/>
    <property type="match status" value="1"/>
</dbReference>
<evidence type="ECO:0000256" key="3">
    <source>
        <dbReference type="ARBA" id="ARBA00012744"/>
    </source>
</evidence>
<feature type="domain" description="Glycoside hydrolase family 3 C-terminal" evidence="8">
    <location>
        <begin position="89"/>
        <end position="141"/>
    </location>
</feature>
<name>A0A377BRF5_ECOLX</name>
<keyword evidence="4" id="KW-0732">Signal</keyword>
<gene>
    <name evidence="9" type="primary">bglX_2</name>
    <name evidence="9" type="ORF">NCTC13148_01790</name>
</gene>
<dbReference type="GO" id="GO:0008422">
    <property type="term" value="F:beta-glucosidase activity"/>
    <property type="evidence" value="ECO:0007669"/>
    <property type="project" value="UniProtKB-EC"/>
</dbReference>
<dbReference type="InterPro" id="IPR051915">
    <property type="entry name" value="Cellulose_Degrad_GH3"/>
</dbReference>
<dbReference type="Pfam" id="PF00933">
    <property type="entry name" value="Glyco_hydro_3"/>
    <property type="match status" value="1"/>
</dbReference>
<organism evidence="9 10">
    <name type="scientific">Escherichia coli</name>
    <dbReference type="NCBI Taxonomy" id="562"/>
    <lineage>
        <taxon>Bacteria</taxon>
        <taxon>Pseudomonadati</taxon>
        <taxon>Pseudomonadota</taxon>
        <taxon>Gammaproteobacteria</taxon>
        <taxon>Enterobacterales</taxon>
        <taxon>Enterobacteriaceae</taxon>
        <taxon>Escherichia</taxon>
    </lineage>
</organism>
<dbReference type="GO" id="GO:0009251">
    <property type="term" value="P:glucan catabolic process"/>
    <property type="evidence" value="ECO:0007669"/>
    <property type="project" value="TreeGrafter"/>
</dbReference>
<comment type="similarity">
    <text evidence="2">Belongs to the glycosyl hydrolase 3 family.</text>
</comment>
<dbReference type="SUPFAM" id="SSF51445">
    <property type="entry name" value="(Trans)glycosidases"/>
    <property type="match status" value="1"/>
</dbReference>
<dbReference type="AlphaFoldDB" id="A0A377BRF5"/>
<evidence type="ECO:0000256" key="4">
    <source>
        <dbReference type="ARBA" id="ARBA00022729"/>
    </source>
</evidence>
<dbReference type="Pfam" id="PF01915">
    <property type="entry name" value="Glyco_hydro_3_C"/>
    <property type="match status" value="1"/>
</dbReference>
<evidence type="ECO:0000313" key="9">
    <source>
        <dbReference type="EMBL" id="STL74366.1"/>
    </source>
</evidence>
<dbReference type="InterPro" id="IPR001764">
    <property type="entry name" value="Glyco_hydro_3_N"/>
</dbReference>
<evidence type="ECO:0000256" key="6">
    <source>
        <dbReference type="ARBA" id="ARBA00023295"/>
    </source>
</evidence>